<organism evidence="1 2">
    <name type="scientific">Micromonospora taraxaci</name>
    <dbReference type="NCBI Taxonomy" id="1316803"/>
    <lineage>
        <taxon>Bacteria</taxon>
        <taxon>Bacillati</taxon>
        <taxon>Actinomycetota</taxon>
        <taxon>Actinomycetes</taxon>
        <taxon>Micromonosporales</taxon>
        <taxon>Micromonosporaceae</taxon>
        <taxon>Micromonospora</taxon>
    </lineage>
</organism>
<dbReference type="Proteomes" id="UP000317685">
    <property type="component" value="Unassembled WGS sequence"/>
</dbReference>
<reference evidence="1 2" key="1">
    <citation type="submission" date="2019-06" db="EMBL/GenBank/DDBJ databases">
        <title>Sequencing the genomes of 1000 actinobacteria strains.</title>
        <authorList>
            <person name="Klenk H.-P."/>
        </authorList>
    </citation>
    <scope>NUCLEOTIDE SEQUENCE [LARGE SCALE GENOMIC DNA]</scope>
    <source>
        <strain evidence="1 2">DSM 45885</strain>
    </source>
</reference>
<evidence type="ECO:0000313" key="1">
    <source>
        <dbReference type="EMBL" id="TWG19619.1"/>
    </source>
</evidence>
<comment type="caution">
    <text evidence="1">The sequence shown here is derived from an EMBL/GenBank/DDBJ whole genome shotgun (WGS) entry which is preliminary data.</text>
</comment>
<sequence length="35" mass="3693">MPELPIGLPPGMYGLGGVVPQWLSPGLVRATVRHP</sequence>
<dbReference type="AlphaFoldDB" id="A0A561W6X2"/>
<keyword evidence="2" id="KW-1185">Reference proteome</keyword>
<evidence type="ECO:0000313" key="2">
    <source>
        <dbReference type="Proteomes" id="UP000317685"/>
    </source>
</evidence>
<proteinExistence type="predicted"/>
<gene>
    <name evidence="1" type="ORF">FHU34_115003</name>
</gene>
<accession>A0A561W6X2</accession>
<name>A0A561W6X2_9ACTN</name>
<dbReference type="EMBL" id="VIWZ01000001">
    <property type="protein sequence ID" value="TWG19619.1"/>
    <property type="molecule type" value="Genomic_DNA"/>
</dbReference>
<protein>
    <submittedName>
        <fullName evidence="1">Uncharacterized protein</fullName>
    </submittedName>
</protein>